<feature type="domain" description="Ubiquitin-like" evidence="2">
    <location>
        <begin position="1"/>
        <end position="66"/>
    </location>
</feature>
<dbReference type="GO" id="GO:0043161">
    <property type="term" value="P:proteasome-mediated ubiquitin-dependent protein catabolic process"/>
    <property type="evidence" value="ECO:0007669"/>
    <property type="project" value="TreeGrafter"/>
</dbReference>
<evidence type="ECO:0000313" key="3">
    <source>
        <dbReference type="EMBL" id="KAF6222401.1"/>
    </source>
</evidence>
<dbReference type="GeneID" id="59329903"/>
<dbReference type="SUPFAM" id="SSF54236">
    <property type="entry name" value="Ubiquitin-like"/>
    <property type="match status" value="2"/>
</dbReference>
<reference evidence="3 4" key="1">
    <citation type="journal article" date="2020" name="Genomics">
        <title>Complete, high-quality genomes from long-read metagenomic sequencing of two wolf lichen thalli reveals enigmatic genome architecture.</title>
        <authorList>
            <person name="McKenzie S.K."/>
            <person name="Walston R.F."/>
            <person name="Allen J.L."/>
        </authorList>
    </citation>
    <scope>NUCLEOTIDE SEQUENCE [LARGE SCALE GENOMIC DNA]</scope>
    <source>
        <strain evidence="3">WasteWater1</strain>
    </source>
</reference>
<dbReference type="EMBL" id="JACCJB010000012">
    <property type="protein sequence ID" value="KAF6222401.1"/>
    <property type="molecule type" value="Genomic_DNA"/>
</dbReference>
<dbReference type="InterPro" id="IPR000626">
    <property type="entry name" value="Ubiquitin-like_dom"/>
</dbReference>
<dbReference type="AlphaFoldDB" id="A0A8H6CFQ5"/>
<dbReference type="Proteomes" id="UP000593566">
    <property type="component" value="Unassembled WGS sequence"/>
</dbReference>
<dbReference type="GO" id="GO:0043130">
    <property type="term" value="F:ubiquitin binding"/>
    <property type="evidence" value="ECO:0007669"/>
    <property type="project" value="TreeGrafter"/>
</dbReference>
<dbReference type="Pfam" id="PF00240">
    <property type="entry name" value="ubiquitin"/>
    <property type="match status" value="1"/>
</dbReference>
<dbReference type="PANTHER" id="PTHR10621:SF0">
    <property type="entry name" value="UV EXCISION REPAIR PROTEIN RAD23"/>
    <property type="match status" value="1"/>
</dbReference>
<feature type="region of interest" description="Disordered" evidence="1">
    <location>
        <begin position="164"/>
        <end position="225"/>
    </location>
</feature>
<dbReference type="InterPro" id="IPR029071">
    <property type="entry name" value="Ubiquitin-like_domsf"/>
</dbReference>
<dbReference type="GO" id="GO:0031593">
    <property type="term" value="F:polyubiquitin modification-dependent protein binding"/>
    <property type="evidence" value="ECO:0007669"/>
    <property type="project" value="TreeGrafter"/>
</dbReference>
<accession>A0A8H6CFQ5</accession>
<proteinExistence type="predicted"/>
<feature type="compositionally biased region" description="Gly residues" evidence="1">
    <location>
        <begin position="186"/>
        <end position="199"/>
    </location>
</feature>
<dbReference type="PANTHER" id="PTHR10621">
    <property type="entry name" value="UV EXCISION REPAIR PROTEIN RAD23"/>
    <property type="match status" value="1"/>
</dbReference>
<name>A0A8H6CFQ5_9LECA</name>
<organism evidence="3 4">
    <name type="scientific">Letharia lupina</name>
    <dbReference type="NCBI Taxonomy" id="560253"/>
    <lineage>
        <taxon>Eukaryota</taxon>
        <taxon>Fungi</taxon>
        <taxon>Dikarya</taxon>
        <taxon>Ascomycota</taxon>
        <taxon>Pezizomycotina</taxon>
        <taxon>Lecanoromycetes</taxon>
        <taxon>OSLEUM clade</taxon>
        <taxon>Lecanoromycetidae</taxon>
        <taxon>Lecanorales</taxon>
        <taxon>Lecanorineae</taxon>
        <taxon>Parmeliaceae</taxon>
        <taxon>Letharia</taxon>
    </lineage>
</organism>
<gene>
    <name evidence="3" type="ORF">HO133_001487</name>
</gene>
<dbReference type="CDD" id="cd17039">
    <property type="entry name" value="Ubl_ubiquitin_like"/>
    <property type="match status" value="1"/>
</dbReference>
<dbReference type="Gene3D" id="3.10.20.90">
    <property type="entry name" value="Phosphatidylinositol 3-kinase Catalytic Subunit, Chain A, domain 1"/>
    <property type="match status" value="1"/>
</dbReference>
<dbReference type="SMART" id="SM00213">
    <property type="entry name" value="UBQ"/>
    <property type="match status" value="2"/>
</dbReference>
<feature type="compositionally biased region" description="Acidic residues" evidence="1">
    <location>
        <begin position="200"/>
        <end position="217"/>
    </location>
</feature>
<evidence type="ECO:0000259" key="2">
    <source>
        <dbReference type="PROSITE" id="PS50053"/>
    </source>
</evidence>
<evidence type="ECO:0000313" key="4">
    <source>
        <dbReference type="Proteomes" id="UP000593566"/>
    </source>
</evidence>
<dbReference type="GO" id="GO:0005654">
    <property type="term" value="C:nucleoplasm"/>
    <property type="evidence" value="ECO:0007669"/>
    <property type="project" value="TreeGrafter"/>
</dbReference>
<comment type="caution">
    <text evidence="3">The sequence shown here is derived from an EMBL/GenBank/DDBJ whole genome shotgun (WGS) entry which is preliminary data.</text>
</comment>
<dbReference type="RefSeq" id="XP_037151836.1">
    <property type="nucleotide sequence ID" value="XM_037292417.1"/>
</dbReference>
<protein>
    <recommendedName>
        <fullName evidence="2">Ubiquitin-like domain-containing protein</fullName>
    </recommendedName>
</protein>
<dbReference type="GO" id="GO:0005829">
    <property type="term" value="C:cytosol"/>
    <property type="evidence" value="ECO:0007669"/>
    <property type="project" value="TreeGrafter"/>
</dbReference>
<feature type="compositionally biased region" description="Acidic residues" evidence="1">
    <location>
        <begin position="172"/>
        <end position="184"/>
    </location>
</feature>
<dbReference type="PROSITE" id="PS50053">
    <property type="entry name" value="UBIQUITIN_2"/>
    <property type="match status" value="1"/>
</dbReference>
<dbReference type="GO" id="GO:0070628">
    <property type="term" value="F:proteasome binding"/>
    <property type="evidence" value="ECO:0007669"/>
    <property type="project" value="TreeGrafter"/>
</dbReference>
<keyword evidence="4" id="KW-1185">Reference proteome</keyword>
<evidence type="ECO:0000256" key="1">
    <source>
        <dbReference type="SAM" id="MobiDB-lite"/>
    </source>
</evidence>
<sequence>MKVLVKNLGGRPLKLELDISPQDTVASLKAQVEAADGVLHYQQKLCWGGKQLQDLGAKLESYGMRDAGDGKVHKIGLLRTYPPPDWIPFQLEVRTRPAYFMIEVKPRDTMEAVKETIQRAKGWKASELLLLFDDATTVKGNHFDESSSLMLYAKPGSQCYGELGGAVGAVGSDEDEDEDEDENEGSSGGSGGGVGVGGDGGEESDVSDEDETEEEAAERERRRGR</sequence>